<reference evidence="1 2" key="1">
    <citation type="submission" date="2021-04" db="EMBL/GenBank/DDBJ databases">
        <authorList>
            <person name="Bliznina A."/>
        </authorList>
    </citation>
    <scope>NUCLEOTIDE SEQUENCE [LARGE SCALE GENOMIC DNA]</scope>
</reference>
<evidence type="ECO:0000313" key="1">
    <source>
        <dbReference type="EMBL" id="CAG5080841.1"/>
    </source>
</evidence>
<sequence>MKNEAKRRACLKAMPWKIKLIRNKYLYTNILTCTKRTCGKGACGTNCCGGCKGCGPCPCLGCGGSCCGSCCKNDVEAIYPDSSDKNSSSGSSDDLSLNIEEQKVHVESGFPVHEEYEDTTVDTTYAKKPEPVTRPEEASKYRYASEYSYDVRTVHGAEHENVTVNQKRSYTHFIH</sequence>
<organism evidence="1 2">
    <name type="scientific">Oikopleura dioica</name>
    <name type="common">Tunicate</name>
    <dbReference type="NCBI Taxonomy" id="34765"/>
    <lineage>
        <taxon>Eukaryota</taxon>
        <taxon>Metazoa</taxon>
        <taxon>Chordata</taxon>
        <taxon>Tunicata</taxon>
        <taxon>Appendicularia</taxon>
        <taxon>Copelata</taxon>
        <taxon>Oikopleuridae</taxon>
        <taxon>Oikopleura</taxon>
    </lineage>
</organism>
<accession>A0ABN7RQI8</accession>
<gene>
    <name evidence="1" type="ORF">OKIOD_LOCUS1276</name>
</gene>
<dbReference type="Proteomes" id="UP001158576">
    <property type="component" value="Chromosome PAR"/>
</dbReference>
<protein>
    <submittedName>
        <fullName evidence="1">Oidioi.mRNA.OKI2018_I69.PAR.g9718.t1.cds</fullName>
    </submittedName>
</protein>
<proteinExistence type="predicted"/>
<keyword evidence="2" id="KW-1185">Reference proteome</keyword>
<dbReference type="EMBL" id="OU015568">
    <property type="protein sequence ID" value="CAG5080841.1"/>
    <property type="molecule type" value="Genomic_DNA"/>
</dbReference>
<evidence type="ECO:0000313" key="2">
    <source>
        <dbReference type="Proteomes" id="UP001158576"/>
    </source>
</evidence>
<name>A0ABN7RQI8_OIKDI</name>